<sequence>MQPILEMRGIVKTFPGVRALDNVNLTVLPGEIHALVGENGAGKSTLMKVLSGVYPAGTYEGDILFEGEIRAFRDLADSEAVGIVIIHQELALVPLLSIAENIFLGNEVAKGGVIDWEETFSRTDGLLKKVGLTERPTTLVTDLGVGKQQLVEIAKALAKRVKLLILDEPTASLQETDSAKLLDLLLEFRAQGITSILISHKLNEIARVADRITVLRDGATVSTLDARAAGEDHVGAASEDRIIRDMVGRPMSDRYPPRTPHVGEMLFELDGWSVFDQVHPDRQAIREVSLNVRAGEIVGIAGLMGSGRTELAMSLFGRSWGHGITGTAKLHGRPVDVSTVGRAVAAGLAYVTEDRKSLGLILEDHITHNITLANLAGVSKLGVIDGHAERKVAMDYRKRLNIRCASVYQKTVNLSGGNQQKVVLSKWLFSGPEVLILDEPTRGIDVGAKYEIYTLINALAEAGKGVIMISSEMPELLGMCDRIYVMKEGALVGQLPAAEASQERIMRMIVNG</sequence>
<keyword evidence="6 10" id="KW-0067">ATP-binding</keyword>
<reference evidence="10 11" key="1">
    <citation type="submission" date="2020-08" db="EMBL/GenBank/DDBJ databases">
        <title>Genomic Encyclopedia of Type Strains, Phase IV (KMG-IV): sequencing the most valuable type-strain genomes for metagenomic binning, comparative biology and taxonomic classification.</title>
        <authorList>
            <person name="Goeker M."/>
        </authorList>
    </citation>
    <scope>NUCLEOTIDE SEQUENCE [LARGE SCALE GENOMIC DNA]</scope>
    <source>
        <strain evidence="10 11">DSM 101730</strain>
    </source>
</reference>
<dbReference type="SMART" id="SM00382">
    <property type="entry name" value="AAA"/>
    <property type="match status" value="2"/>
</dbReference>
<dbReference type="AlphaFoldDB" id="A0A840SU89"/>
<dbReference type="InterPro" id="IPR003593">
    <property type="entry name" value="AAA+_ATPase"/>
</dbReference>
<evidence type="ECO:0000256" key="8">
    <source>
        <dbReference type="ARBA" id="ARBA00023136"/>
    </source>
</evidence>
<dbReference type="InterPro" id="IPR053466">
    <property type="entry name" value="L-arabinose_ABC_transporter"/>
</dbReference>
<dbReference type="InterPro" id="IPR017871">
    <property type="entry name" value="ABC_transporter-like_CS"/>
</dbReference>
<evidence type="ECO:0000313" key="10">
    <source>
        <dbReference type="EMBL" id="MBB5222722.1"/>
    </source>
</evidence>
<proteinExistence type="predicted"/>
<dbReference type="CDD" id="cd03215">
    <property type="entry name" value="ABC_Carb_Monos_II"/>
    <property type="match status" value="1"/>
</dbReference>
<dbReference type="InterPro" id="IPR050107">
    <property type="entry name" value="ABC_carbohydrate_import_ATPase"/>
</dbReference>
<evidence type="ECO:0000256" key="6">
    <source>
        <dbReference type="ARBA" id="ARBA00022840"/>
    </source>
</evidence>
<keyword evidence="2" id="KW-1003">Cell membrane</keyword>
<dbReference type="NCBIfam" id="NF040905">
    <property type="entry name" value="GguA"/>
    <property type="match status" value="1"/>
</dbReference>
<dbReference type="RefSeq" id="WP_184150037.1">
    <property type="nucleotide sequence ID" value="NZ_JACHFM010000002.1"/>
</dbReference>
<name>A0A840SU89_9RHOB</name>
<keyword evidence="1" id="KW-0813">Transport</keyword>
<dbReference type="PROSITE" id="PS00211">
    <property type="entry name" value="ABC_TRANSPORTER_1"/>
    <property type="match status" value="1"/>
</dbReference>
<dbReference type="InterPro" id="IPR003439">
    <property type="entry name" value="ABC_transporter-like_ATP-bd"/>
</dbReference>
<evidence type="ECO:0000256" key="4">
    <source>
        <dbReference type="ARBA" id="ARBA00022737"/>
    </source>
</evidence>
<evidence type="ECO:0000256" key="1">
    <source>
        <dbReference type="ARBA" id="ARBA00022448"/>
    </source>
</evidence>
<keyword evidence="4" id="KW-0677">Repeat</keyword>
<dbReference type="SUPFAM" id="SSF52540">
    <property type="entry name" value="P-loop containing nucleoside triphosphate hydrolases"/>
    <property type="match status" value="2"/>
</dbReference>
<dbReference type="GO" id="GO:0016887">
    <property type="term" value="F:ATP hydrolysis activity"/>
    <property type="evidence" value="ECO:0007669"/>
    <property type="project" value="InterPro"/>
</dbReference>
<keyword evidence="8" id="KW-0472">Membrane</keyword>
<evidence type="ECO:0000256" key="5">
    <source>
        <dbReference type="ARBA" id="ARBA00022741"/>
    </source>
</evidence>
<keyword evidence="3 10" id="KW-0762">Sugar transport</keyword>
<dbReference type="GO" id="GO:0005524">
    <property type="term" value="F:ATP binding"/>
    <property type="evidence" value="ECO:0007669"/>
    <property type="project" value="UniProtKB-KW"/>
</dbReference>
<dbReference type="Gene3D" id="3.40.50.300">
    <property type="entry name" value="P-loop containing nucleotide triphosphate hydrolases"/>
    <property type="match status" value="2"/>
</dbReference>
<dbReference type="InterPro" id="IPR027417">
    <property type="entry name" value="P-loop_NTPase"/>
</dbReference>
<protein>
    <submittedName>
        <fullName evidence="10">Putative multiple sugar transport system ATP-binding protein</fullName>
    </submittedName>
</protein>
<evidence type="ECO:0000256" key="3">
    <source>
        <dbReference type="ARBA" id="ARBA00022597"/>
    </source>
</evidence>
<gene>
    <name evidence="10" type="ORF">HNP73_002658</name>
</gene>
<comment type="caution">
    <text evidence="10">The sequence shown here is derived from an EMBL/GenBank/DDBJ whole genome shotgun (WGS) entry which is preliminary data.</text>
</comment>
<dbReference type="Proteomes" id="UP000549457">
    <property type="component" value="Unassembled WGS sequence"/>
</dbReference>
<evidence type="ECO:0000313" key="11">
    <source>
        <dbReference type="Proteomes" id="UP000549457"/>
    </source>
</evidence>
<dbReference type="PANTHER" id="PTHR43790">
    <property type="entry name" value="CARBOHYDRATE TRANSPORT ATP-BINDING PROTEIN MG119-RELATED"/>
    <property type="match status" value="1"/>
</dbReference>
<evidence type="ECO:0000256" key="2">
    <source>
        <dbReference type="ARBA" id="ARBA00022475"/>
    </source>
</evidence>
<evidence type="ECO:0000259" key="9">
    <source>
        <dbReference type="PROSITE" id="PS50893"/>
    </source>
</evidence>
<feature type="domain" description="ABC transporter" evidence="9">
    <location>
        <begin position="269"/>
        <end position="508"/>
    </location>
</feature>
<feature type="domain" description="ABC transporter" evidence="9">
    <location>
        <begin position="5"/>
        <end position="242"/>
    </location>
</feature>
<dbReference type="PANTHER" id="PTHR43790:SF1">
    <property type="entry name" value="XYLOSE IMPORT ATP-BINDING PROTEIN XYLG"/>
    <property type="match status" value="1"/>
</dbReference>
<keyword evidence="11" id="KW-1185">Reference proteome</keyword>
<dbReference type="CDD" id="cd03216">
    <property type="entry name" value="ABC_Carb_Monos_I"/>
    <property type="match status" value="1"/>
</dbReference>
<keyword evidence="5" id="KW-0547">Nucleotide-binding</keyword>
<accession>A0A840SU89</accession>
<evidence type="ECO:0000256" key="7">
    <source>
        <dbReference type="ARBA" id="ARBA00022967"/>
    </source>
</evidence>
<dbReference type="EMBL" id="JACHFM010000002">
    <property type="protein sequence ID" value="MBB5222722.1"/>
    <property type="molecule type" value="Genomic_DNA"/>
</dbReference>
<dbReference type="PROSITE" id="PS50893">
    <property type="entry name" value="ABC_TRANSPORTER_2"/>
    <property type="match status" value="2"/>
</dbReference>
<keyword evidence="7" id="KW-1278">Translocase</keyword>
<dbReference type="Pfam" id="PF00005">
    <property type="entry name" value="ABC_tran"/>
    <property type="match status" value="2"/>
</dbReference>
<organism evidence="10 11">
    <name type="scientific">Amaricoccus macauensis</name>
    <dbReference type="NCBI Taxonomy" id="57001"/>
    <lineage>
        <taxon>Bacteria</taxon>
        <taxon>Pseudomonadati</taxon>
        <taxon>Pseudomonadota</taxon>
        <taxon>Alphaproteobacteria</taxon>
        <taxon>Rhodobacterales</taxon>
        <taxon>Paracoccaceae</taxon>
        <taxon>Amaricoccus</taxon>
    </lineage>
</organism>